<name>A0A172TE50_9BACL</name>
<dbReference type="SUPFAM" id="SSF51556">
    <property type="entry name" value="Metallo-dependent hydrolases"/>
    <property type="match status" value="1"/>
</dbReference>
<dbReference type="STRING" id="1178515.SY83_02180"/>
<dbReference type="RefSeq" id="WP_068603848.1">
    <property type="nucleotide sequence ID" value="NZ_CP011388.1"/>
</dbReference>
<sequence length="409" mass="46348">MSKSSEHLASFIAQTPIFSTHEHHRDDDFYAGMSLDTLFSCSYVGWYTAPPTPEAGARAAWLEKIRCNSYFVWLEKAVSSIYGEEEITPDNWDSLSEKIRRAHQEPGYHIRLLQEKAGYIRFLEDCYWNTGSDVGYPDMVTAVYRLDMWMQGFHPDSVDHDGCNPHANAGSVIPDLDTYLELLREELVRRRPSIAGLKCASAYQRTIRFQTVTREQAEALYLKHPSELTQEEQNRFGDYILGAACKVAEELDLPIQIHTGLALLEGSNPLNLEGLIASHPGNKFVLFHGGFPWIHETAGLAHNYQNVLIDINWLPLISTSAAVQALHMYIEVLPDIRTLAWGGDTWTSEEAVGASMAFRHVLTRVLSEKVEQGYFTLKQAEQLAEKIMFRNAQNIYNIIPVQARQMAQP</sequence>
<dbReference type="EMBL" id="CP011388">
    <property type="protein sequence ID" value="ANE45335.1"/>
    <property type="molecule type" value="Genomic_DNA"/>
</dbReference>
<reference evidence="2 3" key="1">
    <citation type="submission" date="2015-01" db="EMBL/GenBank/DDBJ databases">
        <title>Paenibacillus swuensis/DY6/whole genome sequencing.</title>
        <authorList>
            <person name="Kim M.K."/>
            <person name="Srinivasan S."/>
            <person name="Lee J.-J."/>
        </authorList>
    </citation>
    <scope>NUCLEOTIDE SEQUENCE [LARGE SCALE GENOMIC DNA]</scope>
    <source>
        <strain evidence="2 3">DY6</strain>
    </source>
</reference>
<dbReference type="PANTHER" id="PTHR43383">
    <property type="entry name" value="NODULIN 6"/>
    <property type="match status" value="1"/>
</dbReference>
<dbReference type="Proteomes" id="UP000076927">
    <property type="component" value="Chromosome"/>
</dbReference>
<dbReference type="Pfam" id="PF04909">
    <property type="entry name" value="Amidohydro_2"/>
    <property type="match status" value="1"/>
</dbReference>
<dbReference type="GO" id="GO:0016787">
    <property type="term" value="F:hydrolase activity"/>
    <property type="evidence" value="ECO:0007669"/>
    <property type="project" value="InterPro"/>
</dbReference>
<dbReference type="OrthoDB" id="9771932at2"/>
<dbReference type="Gene3D" id="3.20.20.140">
    <property type="entry name" value="Metal-dependent hydrolases"/>
    <property type="match status" value="1"/>
</dbReference>
<evidence type="ECO:0000313" key="2">
    <source>
        <dbReference type="EMBL" id="ANE45335.1"/>
    </source>
</evidence>
<organism evidence="2 3">
    <name type="scientific">Paenibacillus swuensis</name>
    <dbReference type="NCBI Taxonomy" id="1178515"/>
    <lineage>
        <taxon>Bacteria</taxon>
        <taxon>Bacillati</taxon>
        <taxon>Bacillota</taxon>
        <taxon>Bacilli</taxon>
        <taxon>Bacillales</taxon>
        <taxon>Paenibacillaceae</taxon>
        <taxon>Paenibacillus</taxon>
    </lineage>
</organism>
<dbReference type="InterPro" id="IPR032466">
    <property type="entry name" value="Metal_Hydrolase"/>
</dbReference>
<gene>
    <name evidence="2" type="ORF">SY83_02180</name>
</gene>
<dbReference type="PANTHER" id="PTHR43383:SF2">
    <property type="entry name" value="AMIDOHYDROLASE 2 FAMILY PROTEIN"/>
    <property type="match status" value="1"/>
</dbReference>
<feature type="domain" description="Amidohydrolase-related" evidence="1">
    <location>
        <begin position="246"/>
        <end position="397"/>
    </location>
</feature>
<dbReference type="AlphaFoldDB" id="A0A172TE50"/>
<dbReference type="KEGG" id="pswu:SY83_02180"/>
<evidence type="ECO:0000259" key="1">
    <source>
        <dbReference type="Pfam" id="PF04909"/>
    </source>
</evidence>
<evidence type="ECO:0000313" key="3">
    <source>
        <dbReference type="Proteomes" id="UP000076927"/>
    </source>
</evidence>
<protein>
    <recommendedName>
        <fullName evidence="1">Amidohydrolase-related domain-containing protein</fullName>
    </recommendedName>
</protein>
<dbReference type="PATRIC" id="fig|1178515.4.peg.415"/>
<keyword evidence="3" id="KW-1185">Reference proteome</keyword>
<dbReference type="InterPro" id="IPR006680">
    <property type="entry name" value="Amidohydro-rel"/>
</dbReference>
<proteinExistence type="predicted"/>
<accession>A0A172TE50</accession>